<proteinExistence type="predicted"/>
<dbReference type="GO" id="GO:0016747">
    <property type="term" value="F:acyltransferase activity, transferring groups other than amino-acyl groups"/>
    <property type="evidence" value="ECO:0007669"/>
    <property type="project" value="InterPro"/>
</dbReference>
<dbReference type="PROSITE" id="PS51186">
    <property type="entry name" value="GNAT"/>
    <property type="match status" value="1"/>
</dbReference>
<gene>
    <name evidence="2" type="ORF">HT99x_00251</name>
    <name evidence="3" type="ORF">HT99x_010830</name>
</gene>
<keyword evidence="4" id="KW-1185">Reference proteome</keyword>
<comment type="caution">
    <text evidence="2">The sequence shown here is derived from an EMBL/GenBank/DDBJ whole genome shotgun (WGS) entry which is preliminary data.</text>
</comment>
<reference evidence="3" key="3">
    <citation type="submission" date="2021-06" db="EMBL/GenBank/DDBJ databases">
        <title>Genomic Description and Analysis of Intracellular Bacteria, Candidatus Berkiella cookevillensis and Candidatus Berkiella aquae.</title>
        <authorList>
            <person name="Kidane D.T."/>
            <person name="Mehari Y.T."/>
            <person name="Rice F.C."/>
            <person name="Arivett B.A."/>
            <person name="Farone A.L."/>
            <person name="Berk S.G."/>
            <person name="Farone M.B."/>
        </authorList>
    </citation>
    <scope>NUCLEOTIDE SEQUENCE</scope>
    <source>
        <strain evidence="3">HT99</strain>
    </source>
</reference>
<protein>
    <submittedName>
        <fullName evidence="3">GNAT family N-acetyltransferase</fullName>
    </submittedName>
    <submittedName>
        <fullName evidence="2">N-acetylglutamate synthase</fullName>
    </submittedName>
</protein>
<accession>A0A0Q9Z0X8</accession>
<dbReference type="SUPFAM" id="SSF55729">
    <property type="entry name" value="Acyl-CoA N-acyltransferases (Nat)"/>
    <property type="match status" value="1"/>
</dbReference>
<evidence type="ECO:0000313" key="3">
    <source>
        <dbReference type="EMBL" id="MCS5711927.1"/>
    </source>
</evidence>
<evidence type="ECO:0000259" key="1">
    <source>
        <dbReference type="PROSITE" id="PS51186"/>
    </source>
</evidence>
<dbReference type="InterPro" id="IPR016181">
    <property type="entry name" value="Acyl_CoA_acyltransferase"/>
</dbReference>
<dbReference type="EMBL" id="LKAJ02000001">
    <property type="protein sequence ID" value="MCS5711927.1"/>
    <property type="molecule type" value="Genomic_DNA"/>
</dbReference>
<dbReference type="CDD" id="cd04301">
    <property type="entry name" value="NAT_SF"/>
    <property type="match status" value="1"/>
</dbReference>
<reference evidence="2" key="1">
    <citation type="submission" date="2015-09" db="EMBL/GenBank/DDBJ databases">
        <title>Draft Genome Sequences of Two Novel Amoeba-resistant Intranuclear Bacteria, Candidatus Berkiella cookevillensis and Candidatus Berkiella aquae.</title>
        <authorList>
            <person name="Mehari Y.T."/>
            <person name="Arivett B.A."/>
            <person name="Farone A.L."/>
            <person name="Gunderson J.H."/>
            <person name="Farone M.B."/>
        </authorList>
    </citation>
    <scope>NUCLEOTIDE SEQUENCE [LARGE SCALE GENOMIC DNA]</scope>
    <source>
        <strain evidence="2">HT99</strain>
    </source>
</reference>
<dbReference type="InterPro" id="IPR000182">
    <property type="entry name" value="GNAT_dom"/>
</dbReference>
<dbReference type="OrthoDB" id="9787920at2"/>
<evidence type="ECO:0000313" key="2">
    <source>
        <dbReference type="EMBL" id="KRG22711.1"/>
    </source>
</evidence>
<organism evidence="2">
    <name type="scientific">Candidatus Berkiella aquae</name>
    <dbReference type="NCBI Taxonomy" id="295108"/>
    <lineage>
        <taxon>Bacteria</taxon>
        <taxon>Pseudomonadati</taxon>
        <taxon>Pseudomonadota</taxon>
        <taxon>Gammaproteobacteria</taxon>
        <taxon>Candidatus Berkiellales</taxon>
        <taxon>Candidatus Berkiellaceae</taxon>
        <taxon>Candidatus Berkiella</taxon>
    </lineage>
</organism>
<name>A0A0Q9Z0X8_9GAMM</name>
<dbReference type="AlphaFoldDB" id="A0A0Q9Z0X8"/>
<dbReference type="Gene3D" id="3.40.630.30">
    <property type="match status" value="1"/>
</dbReference>
<dbReference type="STRING" id="295108.HT99x_00251"/>
<feature type="domain" description="N-acetyltransferase" evidence="1">
    <location>
        <begin position="1"/>
        <end position="139"/>
    </location>
</feature>
<dbReference type="RefSeq" id="WP_075064897.1">
    <property type="nucleotide sequence ID" value="NZ_LKAJ02000001.1"/>
</dbReference>
<dbReference type="EMBL" id="LKAJ01000001">
    <property type="protein sequence ID" value="KRG22711.1"/>
    <property type="molecule type" value="Genomic_DNA"/>
</dbReference>
<evidence type="ECO:0000313" key="4">
    <source>
        <dbReference type="Proteomes" id="UP000051497"/>
    </source>
</evidence>
<reference evidence="3" key="2">
    <citation type="journal article" date="2016" name="Genome Announc.">
        <title>Draft Genome Sequences of Two Novel Amoeba-Resistant Intranuclear Bacteria, 'Candidatus Berkiella cookevillensis' and 'Candidatus Berkiella aquae'.</title>
        <authorList>
            <person name="Mehari Y.T."/>
            <person name="Arivett B.A."/>
            <person name="Farone A.L."/>
            <person name="Gunderson J.H."/>
            <person name="Farone M.B."/>
        </authorList>
    </citation>
    <scope>NUCLEOTIDE SEQUENCE</scope>
    <source>
        <strain evidence="3">HT99</strain>
    </source>
</reference>
<dbReference type="Pfam" id="PF00583">
    <property type="entry name" value="Acetyltransf_1"/>
    <property type="match status" value="1"/>
</dbReference>
<dbReference type="Proteomes" id="UP000051497">
    <property type="component" value="Unassembled WGS sequence"/>
</dbReference>
<sequence>MSTITYILDSNPTTEDDKILRDGIVNFNREVVKEKATHFSIFAKDSNNIIGGALVWEHSDALYLDVLWCDENNRKHGIGSKIIQMIQSYARNKNLPKIFVDTFDFQSEAFYLKHGFYRIGVIPQYLLEHDRIYLRKDIF</sequence>